<dbReference type="SMART" id="SM00747">
    <property type="entry name" value="CFEM"/>
    <property type="match status" value="1"/>
</dbReference>
<dbReference type="Pfam" id="PF05730">
    <property type="entry name" value="CFEM"/>
    <property type="match status" value="1"/>
</dbReference>
<evidence type="ECO:0000256" key="4">
    <source>
        <dbReference type="ARBA" id="ARBA00010031"/>
    </source>
</evidence>
<dbReference type="PROSITE" id="PS52012">
    <property type="entry name" value="CFEM"/>
    <property type="match status" value="1"/>
</dbReference>
<dbReference type="GO" id="GO:0098552">
    <property type="term" value="C:side of membrane"/>
    <property type="evidence" value="ECO:0007669"/>
    <property type="project" value="UniProtKB-KW"/>
</dbReference>
<comment type="caution">
    <text evidence="14">Lacks conserved residue(s) required for the propagation of feature annotation.</text>
</comment>
<comment type="similarity">
    <text evidence="13">Belongs to the SAT4 family.</text>
</comment>
<comment type="subcellular location">
    <subcellularLocation>
        <location evidence="2">Membrane</location>
        <topology evidence="2">Lipid-anchor</topology>
        <topology evidence="2">GPI-anchor</topology>
    </subcellularLocation>
    <subcellularLocation>
        <location evidence="1">Membrane</location>
        <topology evidence="1">Multi-pass membrane protein</topology>
    </subcellularLocation>
    <subcellularLocation>
        <location evidence="3">Secreted</location>
    </subcellularLocation>
</comment>
<feature type="transmembrane region" description="Helical" evidence="15">
    <location>
        <begin position="174"/>
        <end position="199"/>
    </location>
</feature>
<evidence type="ECO:0000256" key="5">
    <source>
        <dbReference type="ARBA" id="ARBA00022525"/>
    </source>
</evidence>
<organism evidence="18 19">
    <name type="scientific">Clohesyomyces aquaticus</name>
    <dbReference type="NCBI Taxonomy" id="1231657"/>
    <lineage>
        <taxon>Eukaryota</taxon>
        <taxon>Fungi</taxon>
        <taxon>Dikarya</taxon>
        <taxon>Ascomycota</taxon>
        <taxon>Pezizomycotina</taxon>
        <taxon>Dothideomycetes</taxon>
        <taxon>Pleosporomycetidae</taxon>
        <taxon>Pleosporales</taxon>
        <taxon>Lindgomycetaceae</taxon>
        <taxon>Clohesyomyces</taxon>
    </lineage>
</organism>
<dbReference type="OrthoDB" id="2496787at2759"/>
<protein>
    <recommendedName>
        <fullName evidence="17">CFEM domain-containing protein</fullName>
    </recommendedName>
</protein>
<evidence type="ECO:0000259" key="17">
    <source>
        <dbReference type="PROSITE" id="PS52012"/>
    </source>
</evidence>
<keyword evidence="19" id="KW-1185">Reference proteome</keyword>
<gene>
    <name evidence="18" type="ORF">BCR34DRAFT_91515</name>
</gene>
<evidence type="ECO:0000256" key="12">
    <source>
        <dbReference type="ARBA" id="ARBA00023288"/>
    </source>
</evidence>
<evidence type="ECO:0000256" key="3">
    <source>
        <dbReference type="ARBA" id="ARBA00004613"/>
    </source>
</evidence>
<dbReference type="EMBL" id="MCFA01000167">
    <property type="protein sequence ID" value="ORY01680.1"/>
    <property type="molecule type" value="Genomic_DNA"/>
</dbReference>
<evidence type="ECO:0000256" key="11">
    <source>
        <dbReference type="ARBA" id="ARBA00023157"/>
    </source>
</evidence>
<keyword evidence="9 15" id="KW-1133">Transmembrane helix</keyword>
<keyword evidence="7 15" id="KW-0812">Transmembrane</keyword>
<keyword evidence="5" id="KW-0964">Secreted</keyword>
<evidence type="ECO:0000256" key="15">
    <source>
        <dbReference type="SAM" id="Phobius"/>
    </source>
</evidence>
<feature type="signal peptide" evidence="16">
    <location>
        <begin position="1"/>
        <end position="23"/>
    </location>
</feature>
<evidence type="ECO:0000256" key="8">
    <source>
        <dbReference type="ARBA" id="ARBA00022729"/>
    </source>
</evidence>
<keyword evidence="12" id="KW-0449">Lipoprotein</keyword>
<dbReference type="AlphaFoldDB" id="A0A1Y1YUH1"/>
<evidence type="ECO:0000256" key="6">
    <source>
        <dbReference type="ARBA" id="ARBA00022622"/>
    </source>
</evidence>
<proteinExistence type="inferred from homology"/>
<evidence type="ECO:0000256" key="14">
    <source>
        <dbReference type="PROSITE-ProRule" id="PRU01356"/>
    </source>
</evidence>
<comment type="similarity">
    <text evidence="4">Belongs to the RBT5 family.</text>
</comment>
<sequence>MFARRVLFCFLVFCCVFIVPGSAQVVTLPSCAKTCLTTAYANSGCDPLAELSCLCDNKAQLSKINDCASTSCTVRDTFTTINATSTACGAPIRDRSGSYGRVNLAFFLLSVLAIGGRFATNLTSRGLQPLDDTNMAVILLINIVLFAVTFKMSFTGLGQDMWKVPFDQITTTLLYFWISEVAYFAVIGLVRISFLLFYLKIFPKRNLRNAIWGFTSLIFLSMITFSLAAVFVCSPVNYAWLKWDGLHKGKCVNNNALAFSHAAWGILTDFVTLALPITQIWNLHLATKKKIGVLLMFSVGSFVTVVSIVRLRALVHFAKTSNITWDYLEASLWSVIEVYVGIVCACMPSLRLGLQRLFPKFLGSSLDAASKPTGTGGTQGNTLNPGSIAVQTSFRISHSRKPQTNEHGSFVQLVEIDGDAKSMDTGGRREGDD</sequence>
<dbReference type="STRING" id="1231657.A0A1Y1YUH1"/>
<keyword evidence="6" id="KW-0325">Glycoprotein</keyword>
<dbReference type="InterPro" id="IPR052337">
    <property type="entry name" value="SAT4-like"/>
</dbReference>
<evidence type="ECO:0000256" key="1">
    <source>
        <dbReference type="ARBA" id="ARBA00004141"/>
    </source>
</evidence>
<dbReference type="InterPro" id="IPR008427">
    <property type="entry name" value="Extracellular_membr_CFEM_dom"/>
</dbReference>
<dbReference type="GO" id="GO:0005576">
    <property type="term" value="C:extracellular region"/>
    <property type="evidence" value="ECO:0007669"/>
    <property type="project" value="UniProtKB-SubCell"/>
</dbReference>
<keyword evidence="11 14" id="KW-1015">Disulfide bond</keyword>
<comment type="caution">
    <text evidence="18">The sequence shown here is derived from an EMBL/GenBank/DDBJ whole genome shotgun (WGS) entry which is preliminary data.</text>
</comment>
<name>A0A1Y1YUH1_9PLEO</name>
<reference evidence="18 19" key="1">
    <citation type="submission" date="2016-07" db="EMBL/GenBank/DDBJ databases">
        <title>Pervasive Adenine N6-methylation of Active Genes in Fungi.</title>
        <authorList>
            <consortium name="DOE Joint Genome Institute"/>
            <person name="Mondo S.J."/>
            <person name="Dannebaum R.O."/>
            <person name="Kuo R.C."/>
            <person name="Labutti K."/>
            <person name="Haridas S."/>
            <person name="Kuo A."/>
            <person name="Salamov A."/>
            <person name="Ahrendt S.R."/>
            <person name="Lipzen A."/>
            <person name="Sullivan W."/>
            <person name="Andreopoulos W.B."/>
            <person name="Clum A."/>
            <person name="Lindquist E."/>
            <person name="Daum C."/>
            <person name="Ramamoorthy G.K."/>
            <person name="Gryganskyi A."/>
            <person name="Culley D."/>
            <person name="Magnuson J.K."/>
            <person name="James T.Y."/>
            <person name="O'Malley M.A."/>
            <person name="Stajich J.E."/>
            <person name="Spatafora J.W."/>
            <person name="Visel A."/>
            <person name="Grigoriev I.V."/>
        </authorList>
    </citation>
    <scope>NUCLEOTIDE SEQUENCE [LARGE SCALE GENOMIC DNA]</scope>
    <source>
        <strain evidence="18 19">CBS 115471</strain>
    </source>
</reference>
<feature type="transmembrane region" description="Helical" evidence="15">
    <location>
        <begin position="211"/>
        <end position="241"/>
    </location>
</feature>
<keyword evidence="8 16" id="KW-0732">Signal</keyword>
<evidence type="ECO:0000256" key="7">
    <source>
        <dbReference type="ARBA" id="ARBA00022692"/>
    </source>
</evidence>
<evidence type="ECO:0000313" key="18">
    <source>
        <dbReference type="EMBL" id="ORY01680.1"/>
    </source>
</evidence>
<feature type="transmembrane region" description="Helical" evidence="15">
    <location>
        <begin position="261"/>
        <end position="281"/>
    </location>
</feature>
<feature type="chain" id="PRO_5012327447" description="CFEM domain-containing protein" evidence="16">
    <location>
        <begin position="24"/>
        <end position="433"/>
    </location>
</feature>
<dbReference type="InterPro" id="IPR049326">
    <property type="entry name" value="Rhodopsin_dom_fungi"/>
</dbReference>
<evidence type="ECO:0000256" key="10">
    <source>
        <dbReference type="ARBA" id="ARBA00023136"/>
    </source>
</evidence>
<evidence type="ECO:0000256" key="16">
    <source>
        <dbReference type="SAM" id="SignalP"/>
    </source>
</evidence>
<dbReference type="PANTHER" id="PTHR33048:SF143">
    <property type="entry name" value="EXTRACELLULAR MEMBRANE PROTEIN CFEM DOMAIN-CONTAINING PROTEIN-RELATED"/>
    <property type="match status" value="1"/>
</dbReference>
<evidence type="ECO:0000256" key="9">
    <source>
        <dbReference type="ARBA" id="ARBA00022989"/>
    </source>
</evidence>
<feature type="domain" description="CFEM" evidence="17">
    <location>
        <begin position="3"/>
        <end position="115"/>
    </location>
</feature>
<keyword evidence="6" id="KW-0336">GPI-anchor</keyword>
<evidence type="ECO:0000256" key="2">
    <source>
        <dbReference type="ARBA" id="ARBA00004589"/>
    </source>
</evidence>
<dbReference type="Pfam" id="PF20684">
    <property type="entry name" value="Fung_rhodopsin"/>
    <property type="match status" value="1"/>
</dbReference>
<dbReference type="Proteomes" id="UP000193144">
    <property type="component" value="Unassembled WGS sequence"/>
</dbReference>
<dbReference type="PANTHER" id="PTHR33048">
    <property type="entry name" value="PTH11-LIKE INTEGRAL MEMBRANE PROTEIN (AFU_ORTHOLOGUE AFUA_5G11245)"/>
    <property type="match status" value="1"/>
</dbReference>
<evidence type="ECO:0000256" key="13">
    <source>
        <dbReference type="ARBA" id="ARBA00038359"/>
    </source>
</evidence>
<keyword evidence="10 15" id="KW-0472">Membrane</keyword>
<feature type="disulfide bond" evidence="14">
    <location>
        <begin position="55"/>
        <end position="88"/>
    </location>
</feature>
<evidence type="ECO:0000313" key="19">
    <source>
        <dbReference type="Proteomes" id="UP000193144"/>
    </source>
</evidence>
<accession>A0A1Y1YUH1</accession>
<feature type="transmembrane region" description="Helical" evidence="15">
    <location>
        <begin position="331"/>
        <end position="350"/>
    </location>
</feature>
<feature type="transmembrane region" description="Helical" evidence="15">
    <location>
        <begin position="135"/>
        <end position="154"/>
    </location>
</feature>
<feature type="transmembrane region" description="Helical" evidence="15">
    <location>
        <begin position="104"/>
        <end position="123"/>
    </location>
</feature>
<feature type="transmembrane region" description="Helical" evidence="15">
    <location>
        <begin position="293"/>
        <end position="311"/>
    </location>
</feature>